<dbReference type="SUPFAM" id="SSF51445">
    <property type="entry name" value="(Trans)glycosidases"/>
    <property type="match status" value="1"/>
</dbReference>
<evidence type="ECO:0000256" key="4">
    <source>
        <dbReference type="ARBA" id="ARBA00023295"/>
    </source>
</evidence>
<evidence type="ECO:0000256" key="3">
    <source>
        <dbReference type="ARBA" id="ARBA00022801"/>
    </source>
</evidence>
<dbReference type="Gene3D" id="2.60.40.1130">
    <property type="entry name" value="Rab geranylgeranyltransferase alpha-subunit, insert domain"/>
    <property type="match status" value="1"/>
</dbReference>
<evidence type="ECO:0000256" key="1">
    <source>
        <dbReference type="ARBA" id="ARBA00008061"/>
    </source>
</evidence>
<comment type="similarity">
    <text evidence="1">Belongs to the glycosyl hydrolase 13 family.</text>
</comment>
<evidence type="ECO:0000256" key="7">
    <source>
        <dbReference type="ARBA" id="ARBA00029618"/>
    </source>
</evidence>
<dbReference type="Proteomes" id="UP000273022">
    <property type="component" value="Unassembled WGS sequence"/>
</dbReference>
<comment type="caution">
    <text evidence="10">The sequence shown here is derived from an EMBL/GenBank/DDBJ whole genome shotgun (WGS) entry which is preliminary data.</text>
</comment>
<accession>A0A3A6U5T0</accession>
<dbReference type="InterPro" id="IPR017853">
    <property type="entry name" value="GH"/>
</dbReference>
<dbReference type="Pfam" id="PF11852">
    <property type="entry name" value="Pullul_strch_C"/>
    <property type="match status" value="1"/>
</dbReference>
<keyword evidence="11" id="KW-1185">Reference proteome</keyword>
<name>A0A3A6U5T0_9GAMM</name>
<dbReference type="GO" id="GO:0030246">
    <property type="term" value="F:carbohydrate binding"/>
    <property type="evidence" value="ECO:0007669"/>
    <property type="project" value="InterPro"/>
</dbReference>
<protein>
    <recommendedName>
        <fullName evidence="6">pullulanase</fullName>
        <ecNumber evidence="6">3.2.1.41</ecNumber>
    </recommendedName>
    <alternativeName>
        <fullName evidence="7">Alpha-dextrin endo-1,6-alpha-glucosidase</fullName>
    </alternativeName>
    <alternativeName>
        <fullName evidence="8">Pullulan 6-glucanohydrolase</fullName>
    </alternativeName>
</protein>
<sequence length="1443" mass="156938">MMSISNTVKLSGIAISLSLLWGCGGDSAEPGKELLSCPAPMIPDAAGTSCIAPPPIQCAAPTVPDEKNEQCVVGADPTLPAPTVVPGPNQTVLYYNNPGVAENTPNDATYEGYRLHSWNDGTCDAYAEPFDTTDWANGHIHDGVDPNYGAYWIINLKEGYGECGNFIIHIGTEGSGKALGDVDLKMPLMQDDETFVRMNFTLHGEPSVFEYPILNLGERPATINGMSAHWIDSETLLWNQASDNDAVVKLHHSPQATLTIDETGVSGSSYELSEVELSDAQRALVPHLADWAAYSLDVNKVEAKQLVKSQLVMASYSSEDKPLAATYVQAAKVLDDLYTKGEDDANEAVLGTTYNGDEVTVAAWAPTAQNLKLQVYDADKNLTNSHDMSFNETSGVWSFTGSNLDRKFYRFEVTVYHPATKQIETVESTDPYSLNVSMNGRFSQFVNLNDADLKPEGWDEQTVATISDPEDAIIYEGHVRDFSARDESTAAENRGKYLAFTEESSAPVNHLKALVENGLTHFHVLPVTDIASINEDVSERIDINDTLGELCDIIDNNANACKTESHTSTIIDLLEGSLSGSGDAQALVEAMRSMDSFNWGYDPHHFIAPEGSYASESEGVARVIELRAMNKSLHDMGLRVVLDVVYNHTSSSGVFDNSVFDKLVPGYFHRYNEETGNVERSTCCENTATEHVMMDKFVSDSLVILAKEYGYDGFRFDVMGHMPKSSILAAREAVQAVDADNYFYGEGWNFGEVADNRLFTQATQANMAGTEVGTFNDRIRESVRSGAIFKTVADDGTLREQDTLRLSLAGNLQNYVLKDFNGRSAAGNSFTWNSQPTAYALDPADSINYVSKHDNETLWDQLQYSNDVGLDIESRVRIQNIAATIPLLSQGIPFFQMGGDLLRSKSMDRNSYDSGDWFNLVDFTKETNNWNVGLPRQQDNGQKWDEISGISANPNAEASMSDIEFASNIFHEFLKIRSQSKLLRLNSESDIISRLGFHNVGRNQTQGLIVMSLDDGSGLADLDPAIDAMVVVVNASNEEQSHTIPTATGFSLHPVLVESSDPQVRSASFADASTDDEIAGRFTVPAYTTAVFVKAQGDTQGVGLSAIATVGAPDVVPYGSTSVYLRGSMNGWSTDDELTYIGAGSYQVAVSLTAGTEYEFKLADADWAVVNLGGVSDVEAIVERELNESLSVGGANLKFTPAHDTVYHFTLNAANTESPVLTVTFEEPYFGTAVYLRGGMNGWGTDDQLEYLGEGLYRIDVQVAAGVTEFKLGDADWASVNLGSAGGDIELADELLLAANGGNISLDFPEETAYSFILNATDKSLPVLTVLKTEMFAGNSVFIRGSLNGWGTDDELVYQNDGTYSFTKSIDAGDYEFKIATEDWSTVDFGAFTGEESVELDEVSAMASKGANIQLSIAESGNYQFTVIGPDINNLKILVTRVN</sequence>
<dbReference type="Pfam" id="PF17967">
    <property type="entry name" value="Pullulanase_N2"/>
    <property type="match status" value="1"/>
</dbReference>
<dbReference type="CDD" id="cd02860">
    <property type="entry name" value="E_set_Pullulanase"/>
    <property type="match status" value="1"/>
</dbReference>
<dbReference type="InterPro" id="IPR013784">
    <property type="entry name" value="Carb-bd-like_fold"/>
</dbReference>
<dbReference type="Gene3D" id="2.60.40.1180">
    <property type="entry name" value="Golgi alpha-mannosidase II"/>
    <property type="match status" value="1"/>
</dbReference>
<dbReference type="PANTHER" id="PTHR43002">
    <property type="entry name" value="GLYCOGEN DEBRANCHING ENZYME"/>
    <property type="match status" value="1"/>
</dbReference>
<dbReference type="Gene3D" id="3.20.20.80">
    <property type="entry name" value="Glycosidases"/>
    <property type="match status" value="1"/>
</dbReference>
<keyword evidence="4" id="KW-0326">Glycosidase</keyword>
<keyword evidence="3" id="KW-0378">Hydrolase</keyword>
<dbReference type="InterPro" id="IPR011839">
    <property type="entry name" value="Pullul_strch"/>
</dbReference>
<evidence type="ECO:0000256" key="6">
    <source>
        <dbReference type="ARBA" id="ARBA00024062"/>
    </source>
</evidence>
<evidence type="ECO:0000256" key="8">
    <source>
        <dbReference type="ARBA" id="ARBA00031076"/>
    </source>
</evidence>
<dbReference type="InterPro" id="IPR014756">
    <property type="entry name" value="Ig_E-set"/>
</dbReference>
<dbReference type="InterPro" id="IPR006047">
    <property type="entry name" value="GH13_cat_dom"/>
</dbReference>
<evidence type="ECO:0000256" key="2">
    <source>
        <dbReference type="ARBA" id="ARBA00022729"/>
    </source>
</evidence>
<dbReference type="GO" id="GO:0005975">
    <property type="term" value="P:carbohydrate metabolic process"/>
    <property type="evidence" value="ECO:0007669"/>
    <property type="project" value="InterPro"/>
</dbReference>
<dbReference type="Gene3D" id="2.60.40.10">
    <property type="entry name" value="Immunoglobulins"/>
    <property type="match status" value="3"/>
</dbReference>
<dbReference type="InterPro" id="IPR013780">
    <property type="entry name" value="Glyco_hydro_b"/>
</dbReference>
<dbReference type="RefSeq" id="WP_121851765.1">
    <property type="nucleotide sequence ID" value="NZ_CP037952.1"/>
</dbReference>
<dbReference type="EMBL" id="QYYH01000003">
    <property type="protein sequence ID" value="RJY19395.1"/>
    <property type="molecule type" value="Genomic_DNA"/>
</dbReference>
<evidence type="ECO:0000259" key="9">
    <source>
        <dbReference type="SMART" id="SM00642"/>
    </source>
</evidence>
<dbReference type="SUPFAM" id="SSF81296">
    <property type="entry name" value="E set domains"/>
    <property type="match status" value="2"/>
</dbReference>
<gene>
    <name evidence="10" type="primary">pulA</name>
    <name evidence="10" type="ORF">D5R81_00825</name>
</gene>
<dbReference type="Gene3D" id="2.60.40.1110">
    <property type="match status" value="1"/>
</dbReference>
<proteinExistence type="inferred from homology"/>
<organism evidence="10 11">
    <name type="scientific">Parashewanella spongiae</name>
    <dbReference type="NCBI Taxonomy" id="342950"/>
    <lineage>
        <taxon>Bacteria</taxon>
        <taxon>Pseudomonadati</taxon>
        <taxon>Pseudomonadota</taxon>
        <taxon>Gammaproteobacteria</taxon>
        <taxon>Alteromonadales</taxon>
        <taxon>Shewanellaceae</taxon>
        <taxon>Parashewanella</taxon>
    </lineage>
</organism>
<dbReference type="Pfam" id="PF18494">
    <property type="entry name" value="Pullulanase_Ins"/>
    <property type="match status" value="1"/>
</dbReference>
<dbReference type="InterPro" id="IPR005323">
    <property type="entry name" value="CBM41_pullulanase"/>
</dbReference>
<dbReference type="SUPFAM" id="SSF51011">
    <property type="entry name" value="Glycosyl hydrolase domain"/>
    <property type="match status" value="1"/>
</dbReference>
<evidence type="ECO:0000313" key="11">
    <source>
        <dbReference type="Proteomes" id="UP000273022"/>
    </source>
</evidence>
<feature type="domain" description="Glycosyl hydrolase family 13 catalytic" evidence="9">
    <location>
        <begin position="568"/>
        <end position="931"/>
    </location>
</feature>
<keyword evidence="2" id="KW-0732">Signal</keyword>
<dbReference type="InterPro" id="IPR004193">
    <property type="entry name" value="Glyco_hydro_13_N"/>
</dbReference>
<dbReference type="OrthoDB" id="3236218at2"/>
<dbReference type="Pfam" id="PF02922">
    <property type="entry name" value="CBM_48"/>
    <property type="match status" value="1"/>
</dbReference>
<dbReference type="CDD" id="cd10315">
    <property type="entry name" value="CBM41_pullulanase"/>
    <property type="match status" value="1"/>
</dbReference>
<dbReference type="CDD" id="cd11341">
    <property type="entry name" value="AmyAc_Pullulanase_LD-like"/>
    <property type="match status" value="1"/>
</dbReference>
<evidence type="ECO:0000256" key="5">
    <source>
        <dbReference type="ARBA" id="ARBA00023965"/>
    </source>
</evidence>
<comment type="catalytic activity">
    <reaction evidence="5">
        <text>Hydrolysis of (1-&gt;6)-alpha-D-glucosidic linkages in pullulan, amylopectin and glycogen, and in the alpha- and beta-limit dextrins of amylopectin and glycogen.</text>
        <dbReference type="EC" id="3.2.1.41"/>
    </reaction>
</comment>
<dbReference type="NCBIfam" id="TIGR02103">
    <property type="entry name" value="pullul_strch"/>
    <property type="match status" value="1"/>
</dbReference>
<reference evidence="10 11" key="1">
    <citation type="submission" date="2018-09" db="EMBL/GenBank/DDBJ databases">
        <title>Phylogeny of the Shewanellaceae, and recommendation for two new genera, Pseudoshewanella and Parashewanella.</title>
        <authorList>
            <person name="Wang G."/>
        </authorList>
    </citation>
    <scope>NUCLEOTIDE SEQUENCE [LARGE SCALE GENOMIC DNA]</scope>
    <source>
        <strain evidence="10 11">KCTC 22492</strain>
    </source>
</reference>
<dbReference type="SUPFAM" id="SSF49452">
    <property type="entry name" value="Starch-binding domain-like"/>
    <property type="match status" value="1"/>
</dbReference>
<dbReference type="Pfam" id="PF03714">
    <property type="entry name" value="PUD"/>
    <property type="match status" value="1"/>
</dbReference>
<dbReference type="EC" id="3.2.1.41" evidence="6"/>
<dbReference type="InterPro" id="IPR041111">
    <property type="entry name" value="Pullulanase_Ins"/>
</dbReference>
<dbReference type="InterPro" id="IPR040671">
    <property type="entry name" value="Pullulanase_N2"/>
</dbReference>
<dbReference type="CDD" id="cd02861">
    <property type="entry name" value="E_set_pullulanase_like"/>
    <property type="match status" value="3"/>
</dbReference>
<dbReference type="GO" id="GO:0051060">
    <property type="term" value="F:pullulanase activity"/>
    <property type="evidence" value="ECO:0007669"/>
    <property type="project" value="UniProtKB-EC"/>
</dbReference>
<dbReference type="SMART" id="SM00642">
    <property type="entry name" value="Aamy"/>
    <property type="match status" value="1"/>
</dbReference>
<evidence type="ECO:0000313" key="10">
    <source>
        <dbReference type="EMBL" id="RJY19395.1"/>
    </source>
</evidence>
<dbReference type="InterPro" id="IPR013783">
    <property type="entry name" value="Ig-like_fold"/>
</dbReference>
<dbReference type="InterPro" id="IPR024561">
    <property type="entry name" value="Pullul_strch_C"/>
</dbReference>